<evidence type="ECO:0000256" key="4">
    <source>
        <dbReference type="ARBA" id="ARBA00022553"/>
    </source>
</evidence>
<dbReference type="SUPFAM" id="SSF55874">
    <property type="entry name" value="ATPase domain of HSP90 chaperone/DNA topoisomerase II/histidine kinase"/>
    <property type="match status" value="1"/>
</dbReference>
<dbReference type="InterPro" id="IPR013702">
    <property type="entry name" value="FIST_domain_N"/>
</dbReference>
<comment type="function">
    <text evidence="7">May play the central regulatory role in sporulation. It may be an element of the effector pathway responsible for the activation of sporulation genes in response to nutritional stress. Spo0A may act in concert with spo0H (a sigma factor) to control the expression of some genes that are critical to the sporulation process.</text>
</comment>
<dbReference type="SMART" id="SM01204">
    <property type="entry name" value="FIST_C"/>
    <property type="match status" value="1"/>
</dbReference>
<dbReference type="SUPFAM" id="SSF47384">
    <property type="entry name" value="Homodimeric domain of signal transducing histidine kinase"/>
    <property type="match status" value="1"/>
</dbReference>
<evidence type="ECO:0000256" key="6">
    <source>
        <dbReference type="ARBA" id="ARBA00023012"/>
    </source>
</evidence>
<dbReference type="PANTHER" id="PTHR45339:SF3">
    <property type="entry name" value="HISTIDINE KINASE"/>
    <property type="match status" value="1"/>
</dbReference>
<dbReference type="Pfam" id="PF00989">
    <property type="entry name" value="PAS"/>
    <property type="match status" value="1"/>
</dbReference>
<dbReference type="InterPro" id="IPR003661">
    <property type="entry name" value="HisK_dim/P_dom"/>
</dbReference>
<evidence type="ECO:0000313" key="13">
    <source>
        <dbReference type="Proteomes" id="UP001523566"/>
    </source>
</evidence>
<keyword evidence="13" id="KW-1185">Reference proteome</keyword>
<dbReference type="SMART" id="SM00091">
    <property type="entry name" value="PAS"/>
    <property type="match status" value="1"/>
</dbReference>
<dbReference type="SUPFAM" id="SSF52172">
    <property type="entry name" value="CheY-like"/>
    <property type="match status" value="1"/>
</dbReference>
<evidence type="ECO:0000256" key="3">
    <source>
        <dbReference type="ARBA" id="ARBA00018672"/>
    </source>
</evidence>
<dbReference type="RefSeq" id="WP_262066662.1">
    <property type="nucleotide sequence ID" value="NZ_JAMXOD010000015.1"/>
</dbReference>
<keyword evidence="6" id="KW-0902">Two-component regulatory system</keyword>
<feature type="domain" description="Histidine kinase" evidence="9">
    <location>
        <begin position="770"/>
        <end position="992"/>
    </location>
</feature>
<dbReference type="SMART" id="SM00387">
    <property type="entry name" value="HATPase_c"/>
    <property type="match status" value="1"/>
</dbReference>
<proteinExistence type="predicted"/>
<dbReference type="Gene3D" id="3.30.565.10">
    <property type="entry name" value="Histidine kinase-like ATPase, C-terminal domain"/>
    <property type="match status" value="1"/>
</dbReference>
<dbReference type="CDD" id="cd00082">
    <property type="entry name" value="HisKA"/>
    <property type="match status" value="1"/>
</dbReference>
<dbReference type="EC" id="2.7.13.3" evidence="2"/>
<dbReference type="EMBL" id="JAMZFW010000015">
    <property type="protein sequence ID" value="MCP1102875.1"/>
    <property type="molecule type" value="Genomic_DNA"/>
</dbReference>
<dbReference type="PROSITE" id="PS50110">
    <property type="entry name" value="RESPONSE_REGULATORY"/>
    <property type="match status" value="1"/>
</dbReference>
<evidence type="ECO:0000259" key="9">
    <source>
        <dbReference type="PROSITE" id="PS50109"/>
    </source>
</evidence>
<keyword evidence="5" id="KW-0418">Kinase</keyword>
<comment type="caution">
    <text evidence="12">The sequence shown here is derived from an EMBL/GenBank/DDBJ whole genome shotgun (WGS) entry which is preliminary data.</text>
</comment>
<dbReference type="InterPro" id="IPR003594">
    <property type="entry name" value="HATPase_dom"/>
</dbReference>
<sequence length="1129" mass="125662">MQVGVGYSDSPETTKAGTEAALMALSKVGTDKSCDFVLLFSTAMHEAIILKEAVLSVVGREIPIYGGGAAGIITNDFYGYAGGQVGVACIWLEEVQSTVVTKGDLTLGEEEVGRGLGRQLSDLDVEKITPLILFYDAVNEAGKDSRLTMATHLLKGIEKELGFLPRIMGAGLQGNHSGASYPQFYKNELVENQAMILKFSKNLQIDRVIMHGCKPASRYYTVTKADGPVILEINGQKALPFMEKLFDNKIEGKDFPFFLILGINHGDKWEEYVEENYASRLCLDIDKERGGIVMFEPDMVEGTKFQIMYRSLNLDYMKPKIDEVFHKLGNNKPVFAMYIDCAGRCAGYGGTELEDADVLQKIIGERVPLLGMYTGVEVAPLGGEPRGLDWTGVFCLFSVNEDGSENIGDEKAWSEKKYRDEDYSPSTEDALLMSEKNLTKILELDKQFMGIRHELELKRRGFQLLSELSVFLQGKSSYNSVFVPVAKQINAALNMEKTAVLIPKGKTGLFVTNVLQGFTTDEKVQMAGQLISIDAEIQQAKTPIIITGASDPKKFANIRETLKMPYFISIPIISQNKLVAILITGRTIEQEPFYRRLGNGEAETIQSIGALLAAVITNQSLESAEERARVMLDSMPIPCLFWDENGHLTDCNEAALRLFAVSQKEEVIDNIEFFSPKFQKDGRLSKDASREYVLNAFFQGGMKYEWTFRNNRGDRIPAEVTTVRVPKGDGYTIAGYIQDLRNQHAAIEELQRSKDLAEENARIKNEFLTSISKEVRTPMNGIVEMTRIASTMDIPERHKSVFHLGAQSVELLLTTINSIMDYSNLETGKIELEDKLFSIKDVIYGIQKLWEEEAKSKGLYFKVLASAGTPEFAYGDDVRLQQAIFNLVANAIQYTREGGITLRISTYDVELENRKMFIFEIEDTGVGIDPDHQKELFLPLSSKGMTHRRDRGGLGMGIAIARSIAILMNGDIDLVSEPGKGSTFSISAMLEVPEQYQKEPTQGNVEADFSGLRILAVEDNRMNQMILREIIESAGGEVIIAGNGLDALKAAAKESFDLILMDRDMPGMDGLTAATKIKEDSRYKDVPIIALLLNPSEEEIEEVKNNHMQDVITKPVEVEEVYGVINKWR</sequence>
<dbReference type="InterPro" id="IPR035965">
    <property type="entry name" value="PAS-like_dom_sf"/>
</dbReference>
<evidence type="ECO:0000256" key="5">
    <source>
        <dbReference type="ARBA" id="ARBA00022777"/>
    </source>
</evidence>
<organism evidence="12 13">
    <name type="scientific">Aequitasia blattaphilus</name>
    <dbReference type="NCBI Taxonomy" id="2949332"/>
    <lineage>
        <taxon>Bacteria</taxon>
        <taxon>Bacillati</taxon>
        <taxon>Bacillota</taxon>
        <taxon>Clostridia</taxon>
        <taxon>Lachnospirales</taxon>
        <taxon>Lachnospiraceae</taxon>
        <taxon>Aequitasia</taxon>
    </lineage>
</organism>
<dbReference type="InterPro" id="IPR013767">
    <property type="entry name" value="PAS_fold"/>
</dbReference>
<keyword evidence="4 8" id="KW-0597">Phosphoprotein</keyword>
<evidence type="ECO:0000259" key="10">
    <source>
        <dbReference type="PROSITE" id="PS50110"/>
    </source>
</evidence>
<evidence type="ECO:0000256" key="1">
    <source>
        <dbReference type="ARBA" id="ARBA00000085"/>
    </source>
</evidence>
<dbReference type="Proteomes" id="UP001523566">
    <property type="component" value="Unassembled WGS sequence"/>
</dbReference>
<dbReference type="SMART" id="SM00448">
    <property type="entry name" value="REC"/>
    <property type="match status" value="1"/>
</dbReference>
<dbReference type="Pfam" id="PF00072">
    <property type="entry name" value="Response_reg"/>
    <property type="match status" value="1"/>
</dbReference>
<dbReference type="CDD" id="cd17546">
    <property type="entry name" value="REC_hyHK_CKI1_RcsC-like"/>
    <property type="match status" value="1"/>
</dbReference>
<dbReference type="InterPro" id="IPR019494">
    <property type="entry name" value="FIST_C"/>
</dbReference>
<evidence type="ECO:0000256" key="2">
    <source>
        <dbReference type="ARBA" id="ARBA00012438"/>
    </source>
</evidence>
<dbReference type="SMART" id="SM00897">
    <property type="entry name" value="FIST"/>
    <property type="match status" value="1"/>
</dbReference>
<dbReference type="CDD" id="cd00130">
    <property type="entry name" value="PAS"/>
    <property type="match status" value="1"/>
</dbReference>
<dbReference type="Gene3D" id="3.30.450.20">
    <property type="entry name" value="PAS domain"/>
    <property type="match status" value="1"/>
</dbReference>
<keyword evidence="5" id="KW-0808">Transferase</keyword>
<dbReference type="InterPro" id="IPR004358">
    <property type="entry name" value="Sig_transdc_His_kin-like_C"/>
</dbReference>
<dbReference type="InterPro" id="IPR011006">
    <property type="entry name" value="CheY-like_superfamily"/>
</dbReference>
<dbReference type="SMART" id="SM00388">
    <property type="entry name" value="HisKA"/>
    <property type="match status" value="1"/>
</dbReference>
<keyword evidence="12" id="KW-0547">Nucleotide-binding</keyword>
<dbReference type="PROSITE" id="PS50109">
    <property type="entry name" value="HIS_KIN"/>
    <property type="match status" value="1"/>
</dbReference>
<dbReference type="Gene3D" id="3.30.450.40">
    <property type="match status" value="1"/>
</dbReference>
<feature type="modified residue" description="4-aspartylphosphate" evidence="8">
    <location>
        <position position="1062"/>
    </location>
</feature>
<dbReference type="PANTHER" id="PTHR45339">
    <property type="entry name" value="HYBRID SIGNAL TRANSDUCTION HISTIDINE KINASE J"/>
    <property type="match status" value="1"/>
</dbReference>
<dbReference type="GO" id="GO:0005524">
    <property type="term" value="F:ATP binding"/>
    <property type="evidence" value="ECO:0007669"/>
    <property type="project" value="UniProtKB-KW"/>
</dbReference>
<dbReference type="Pfam" id="PF02518">
    <property type="entry name" value="HATPase_c"/>
    <property type="match status" value="1"/>
</dbReference>
<dbReference type="InterPro" id="IPR036097">
    <property type="entry name" value="HisK_dim/P_sf"/>
</dbReference>
<protein>
    <recommendedName>
        <fullName evidence="3">Stage 0 sporulation protein A homolog</fullName>
        <ecNumber evidence="2">2.7.13.3</ecNumber>
    </recommendedName>
</protein>
<dbReference type="Pfam" id="PF08495">
    <property type="entry name" value="FIST"/>
    <property type="match status" value="1"/>
</dbReference>
<evidence type="ECO:0000313" key="12">
    <source>
        <dbReference type="EMBL" id="MCP1102875.1"/>
    </source>
</evidence>
<reference evidence="12 13" key="1">
    <citation type="journal article" date="2022" name="Genome Biol. Evol.">
        <title>Host diet, physiology and behaviors set the stage for Lachnospiraceae cladogenesis.</title>
        <authorList>
            <person name="Vera-Ponce De Leon A."/>
            <person name="Schneider M."/>
            <person name="Jahnes B.C."/>
            <person name="Sadowski V."/>
            <person name="Camuy-Velez L.A."/>
            <person name="Duan J."/>
            <person name="Sabree Z.L."/>
        </authorList>
    </citation>
    <scope>NUCLEOTIDE SEQUENCE [LARGE SCALE GENOMIC DNA]</scope>
    <source>
        <strain evidence="12 13">PAL113</strain>
    </source>
</reference>
<evidence type="ECO:0000256" key="7">
    <source>
        <dbReference type="ARBA" id="ARBA00024867"/>
    </source>
</evidence>
<dbReference type="InterPro" id="IPR029016">
    <property type="entry name" value="GAF-like_dom_sf"/>
</dbReference>
<keyword evidence="12" id="KW-0067">ATP-binding</keyword>
<dbReference type="InterPro" id="IPR036890">
    <property type="entry name" value="HATPase_C_sf"/>
</dbReference>
<name>A0ABT1EAK9_9FIRM</name>
<comment type="catalytic activity">
    <reaction evidence="1">
        <text>ATP + protein L-histidine = ADP + protein N-phospho-L-histidine.</text>
        <dbReference type="EC" id="2.7.13.3"/>
    </reaction>
</comment>
<dbReference type="InterPro" id="IPR001789">
    <property type="entry name" value="Sig_transdc_resp-reg_receiver"/>
</dbReference>
<dbReference type="Gene3D" id="1.10.287.130">
    <property type="match status" value="1"/>
</dbReference>
<dbReference type="SUPFAM" id="SSF55785">
    <property type="entry name" value="PYP-like sensor domain (PAS domain)"/>
    <property type="match status" value="1"/>
</dbReference>
<dbReference type="Pfam" id="PF00512">
    <property type="entry name" value="HisKA"/>
    <property type="match status" value="1"/>
</dbReference>
<accession>A0ABT1EAK9</accession>
<dbReference type="InterPro" id="IPR005467">
    <property type="entry name" value="His_kinase_dom"/>
</dbReference>
<evidence type="ECO:0000256" key="8">
    <source>
        <dbReference type="PROSITE-ProRule" id="PRU00169"/>
    </source>
</evidence>
<feature type="domain" description="Response regulatory" evidence="10">
    <location>
        <begin position="1013"/>
        <end position="1129"/>
    </location>
</feature>
<evidence type="ECO:0000259" key="11">
    <source>
        <dbReference type="PROSITE" id="PS50112"/>
    </source>
</evidence>
<dbReference type="Gene3D" id="3.40.50.2300">
    <property type="match status" value="1"/>
</dbReference>
<dbReference type="PRINTS" id="PR00344">
    <property type="entry name" value="BCTRLSENSOR"/>
</dbReference>
<dbReference type="PROSITE" id="PS50112">
    <property type="entry name" value="PAS"/>
    <property type="match status" value="1"/>
</dbReference>
<dbReference type="Pfam" id="PF10442">
    <property type="entry name" value="FIST_C"/>
    <property type="match status" value="1"/>
</dbReference>
<dbReference type="InterPro" id="IPR000014">
    <property type="entry name" value="PAS"/>
</dbReference>
<feature type="domain" description="PAS" evidence="11">
    <location>
        <begin position="624"/>
        <end position="677"/>
    </location>
</feature>
<gene>
    <name evidence="12" type="ORF">NK125_10645</name>
</gene>